<comment type="caution">
    <text evidence="2">The sequence shown here is derived from an EMBL/GenBank/DDBJ whole genome shotgun (WGS) entry which is preliminary data.</text>
</comment>
<feature type="region of interest" description="Disordered" evidence="1">
    <location>
        <begin position="84"/>
        <end position="108"/>
    </location>
</feature>
<feature type="compositionally biased region" description="Basic and acidic residues" evidence="1">
    <location>
        <begin position="97"/>
        <end position="107"/>
    </location>
</feature>
<dbReference type="EMBL" id="JAJAGQ010000019">
    <property type="protein sequence ID" value="KAJ8534738.1"/>
    <property type="molecule type" value="Genomic_DNA"/>
</dbReference>
<reference evidence="3" key="1">
    <citation type="journal article" date="2023" name="Proc. Natl. Acad. Sci. U.S.A.">
        <title>Genomic and structural basis for evolution of tropane alkaloid biosynthesis.</title>
        <authorList>
            <person name="Wanga Y.-J."/>
            <person name="Taina T."/>
            <person name="Yua J.-Y."/>
            <person name="Lia J."/>
            <person name="Xua B."/>
            <person name="Chenc J."/>
            <person name="D'Auriad J.C."/>
            <person name="Huanga J.-P."/>
            <person name="Huanga S.-X."/>
        </authorList>
    </citation>
    <scope>NUCLEOTIDE SEQUENCE [LARGE SCALE GENOMIC DNA]</scope>
    <source>
        <strain evidence="3">cv. KIB-2019</strain>
    </source>
</reference>
<evidence type="ECO:0000313" key="3">
    <source>
        <dbReference type="Proteomes" id="UP001152561"/>
    </source>
</evidence>
<keyword evidence="3" id="KW-1185">Reference proteome</keyword>
<dbReference type="AlphaFoldDB" id="A0A9Q1R0J4"/>
<gene>
    <name evidence="2" type="ORF">K7X08_016466</name>
</gene>
<evidence type="ECO:0000313" key="2">
    <source>
        <dbReference type="EMBL" id="KAJ8534738.1"/>
    </source>
</evidence>
<dbReference type="Proteomes" id="UP001152561">
    <property type="component" value="Unassembled WGS sequence"/>
</dbReference>
<feature type="compositionally biased region" description="Polar residues" evidence="1">
    <location>
        <begin position="156"/>
        <end position="168"/>
    </location>
</feature>
<accession>A0A9Q1R0J4</accession>
<sequence>MVIENKSQLDGDESGKKALMNYDQEEGQNLFLSTQDKDIVEPDQKIGNEGQFQVVASVTIDDSSKVIKDSSVQCMKDQENDVMAKKDQIAGEQDQTSNKDNDAREINRSYPLCGNSIRDEQAVTQIVQVAKEKERQVISQRNHFPLKELHDIVSHNIDTTESSSHSNK</sequence>
<feature type="region of interest" description="Disordered" evidence="1">
    <location>
        <begin position="148"/>
        <end position="168"/>
    </location>
</feature>
<organism evidence="2 3">
    <name type="scientific">Anisodus acutangulus</name>
    <dbReference type="NCBI Taxonomy" id="402998"/>
    <lineage>
        <taxon>Eukaryota</taxon>
        <taxon>Viridiplantae</taxon>
        <taxon>Streptophyta</taxon>
        <taxon>Embryophyta</taxon>
        <taxon>Tracheophyta</taxon>
        <taxon>Spermatophyta</taxon>
        <taxon>Magnoliopsida</taxon>
        <taxon>eudicotyledons</taxon>
        <taxon>Gunneridae</taxon>
        <taxon>Pentapetalae</taxon>
        <taxon>asterids</taxon>
        <taxon>lamiids</taxon>
        <taxon>Solanales</taxon>
        <taxon>Solanaceae</taxon>
        <taxon>Solanoideae</taxon>
        <taxon>Hyoscyameae</taxon>
        <taxon>Anisodus</taxon>
    </lineage>
</organism>
<name>A0A9Q1R0J4_9SOLA</name>
<evidence type="ECO:0000256" key="1">
    <source>
        <dbReference type="SAM" id="MobiDB-lite"/>
    </source>
</evidence>
<proteinExistence type="predicted"/>
<protein>
    <submittedName>
        <fullName evidence="2">Uncharacterized protein</fullName>
    </submittedName>
</protein>